<dbReference type="AlphaFoldDB" id="A0A8K0D4U0"/>
<feature type="coiled-coil region" evidence="1">
    <location>
        <begin position="222"/>
        <end position="259"/>
    </location>
</feature>
<dbReference type="EMBL" id="VTPC01003835">
    <property type="protein sequence ID" value="KAF2897949.1"/>
    <property type="molecule type" value="Genomic_DNA"/>
</dbReference>
<sequence>MTSCTADISELAREELDTLVKEVTTQRRKYNEYQIIQDVIYECIKESCEFSGELQSKIADILTASNLQSCVELGSNCTLLGLNFNLSELTYEENENLKAVVQLRLVEKRRKIFKELGELGITIEETDYPLESSSALNLSVQEKVLIDLKQQLNEKQDLYIRLLQELREILEKIINLKVKTLADITNDKIKTYEIKSELFCIRTKLLNVKLKMKIFSETTLTLNAYKEILKDVLQQQKDCREEIGKLQELKEKYKQVSCKQYDEILRNYIKYKSNIEKKRLLYNHLHKK</sequence>
<evidence type="ECO:0000313" key="2">
    <source>
        <dbReference type="EMBL" id="KAF2897949.1"/>
    </source>
</evidence>
<dbReference type="Proteomes" id="UP000801492">
    <property type="component" value="Unassembled WGS sequence"/>
</dbReference>
<protein>
    <submittedName>
        <fullName evidence="2">Uncharacterized protein</fullName>
    </submittedName>
</protein>
<feature type="coiled-coil region" evidence="1">
    <location>
        <begin position="145"/>
        <end position="172"/>
    </location>
</feature>
<name>A0A8K0D4U0_IGNLU</name>
<keyword evidence="3" id="KW-1185">Reference proteome</keyword>
<comment type="caution">
    <text evidence="2">The sequence shown here is derived from an EMBL/GenBank/DDBJ whole genome shotgun (WGS) entry which is preliminary data.</text>
</comment>
<accession>A0A8K0D4U0</accession>
<keyword evidence="1" id="KW-0175">Coiled coil</keyword>
<organism evidence="2 3">
    <name type="scientific">Ignelater luminosus</name>
    <name type="common">Cucubano</name>
    <name type="synonym">Pyrophorus luminosus</name>
    <dbReference type="NCBI Taxonomy" id="2038154"/>
    <lineage>
        <taxon>Eukaryota</taxon>
        <taxon>Metazoa</taxon>
        <taxon>Ecdysozoa</taxon>
        <taxon>Arthropoda</taxon>
        <taxon>Hexapoda</taxon>
        <taxon>Insecta</taxon>
        <taxon>Pterygota</taxon>
        <taxon>Neoptera</taxon>
        <taxon>Endopterygota</taxon>
        <taxon>Coleoptera</taxon>
        <taxon>Polyphaga</taxon>
        <taxon>Elateriformia</taxon>
        <taxon>Elateroidea</taxon>
        <taxon>Elateridae</taxon>
        <taxon>Agrypninae</taxon>
        <taxon>Pyrophorini</taxon>
        <taxon>Ignelater</taxon>
    </lineage>
</organism>
<dbReference type="OrthoDB" id="7696867at2759"/>
<gene>
    <name evidence="2" type="ORF">ILUMI_08224</name>
</gene>
<evidence type="ECO:0000313" key="3">
    <source>
        <dbReference type="Proteomes" id="UP000801492"/>
    </source>
</evidence>
<evidence type="ECO:0000256" key="1">
    <source>
        <dbReference type="SAM" id="Coils"/>
    </source>
</evidence>
<reference evidence="2" key="1">
    <citation type="submission" date="2019-08" db="EMBL/GenBank/DDBJ databases">
        <title>The genome of the North American firefly Photinus pyralis.</title>
        <authorList>
            <consortium name="Photinus pyralis genome working group"/>
            <person name="Fallon T.R."/>
            <person name="Sander Lower S.E."/>
            <person name="Weng J.-K."/>
        </authorList>
    </citation>
    <scope>NUCLEOTIDE SEQUENCE</scope>
    <source>
        <strain evidence="2">TRF0915ILg1</strain>
        <tissue evidence="2">Whole body</tissue>
    </source>
</reference>
<proteinExistence type="predicted"/>